<evidence type="ECO:0000256" key="1">
    <source>
        <dbReference type="ARBA" id="ARBA00006739"/>
    </source>
</evidence>
<accession>A0AAP8PPX9</accession>
<reference evidence="6" key="2">
    <citation type="submission" date="2023-07" db="EMBL/GenBank/DDBJ databases">
        <title>Evaluation of the beneficial properties of pineapple isolates.</title>
        <authorList>
            <person name="Adefiranye O."/>
        </authorList>
    </citation>
    <scope>NUCLEOTIDE SEQUENCE</scope>
    <source>
        <strain evidence="6">PAPLE_T1</strain>
    </source>
</reference>
<comment type="caution">
    <text evidence="7">The sequence shown here is derived from an EMBL/GenBank/DDBJ whole genome shotgun (WGS) entry which is preliminary data.</text>
</comment>
<evidence type="ECO:0000259" key="5">
    <source>
        <dbReference type="Pfam" id="PF00535"/>
    </source>
</evidence>
<dbReference type="CDD" id="cd00761">
    <property type="entry name" value="Glyco_tranf_GTA_type"/>
    <property type="match status" value="1"/>
</dbReference>
<evidence type="ECO:0000256" key="2">
    <source>
        <dbReference type="ARBA" id="ARBA00022944"/>
    </source>
</evidence>
<keyword evidence="6" id="KW-0808">Transferase</keyword>
<dbReference type="InterPro" id="IPR050834">
    <property type="entry name" value="Glycosyltransf_2"/>
</dbReference>
<dbReference type="GO" id="GO:0019350">
    <property type="term" value="P:teichoic acid biosynthetic process"/>
    <property type="evidence" value="ECO:0007669"/>
    <property type="project" value="UniProtKB-KW"/>
</dbReference>
<proteinExistence type="inferred from homology"/>
<dbReference type="SUPFAM" id="SSF53448">
    <property type="entry name" value="Nucleotide-diphospho-sugar transferases"/>
    <property type="match status" value="1"/>
</dbReference>
<dbReference type="GO" id="GO:0016757">
    <property type="term" value="F:glycosyltransferase activity"/>
    <property type="evidence" value="ECO:0007669"/>
    <property type="project" value="UniProtKB-KW"/>
</dbReference>
<dbReference type="Gene3D" id="3.90.550.10">
    <property type="entry name" value="Spore Coat Polysaccharide Biosynthesis Protein SpsA, Chain A"/>
    <property type="match status" value="1"/>
</dbReference>
<dbReference type="AlphaFoldDB" id="A0AAP8PPX9"/>
<dbReference type="Pfam" id="PF00535">
    <property type="entry name" value="Glycos_transf_2"/>
    <property type="match status" value="1"/>
</dbReference>
<dbReference type="PANTHER" id="PTHR43685">
    <property type="entry name" value="GLYCOSYLTRANSFERASE"/>
    <property type="match status" value="1"/>
</dbReference>
<dbReference type="RefSeq" id="WP_059108062.1">
    <property type="nucleotide sequence ID" value="NZ_AP024589.1"/>
</dbReference>
<evidence type="ECO:0000313" key="7">
    <source>
        <dbReference type="EMBL" id="PNZ66979.1"/>
    </source>
</evidence>
<dbReference type="PANTHER" id="PTHR43685:SF11">
    <property type="entry name" value="GLYCOSYLTRANSFERASE TAGX-RELATED"/>
    <property type="match status" value="1"/>
</dbReference>
<dbReference type="Proteomes" id="UP001171687">
    <property type="component" value="Unassembled WGS sequence"/>
</dbReference>
<dbReference type="InterPro" id="IPR001173">
    <property type="entry name" value="Glyco_trans_2-like"/>
</dbReference>
<dbReference type="GeneID" id="64982893"/>
<feature type="domain" description="Glycosyltransferase 2-like" evidence="5">
    <location>
        <begin position="4"/>
        <end position="143"/>
    </location>
</feature>
<sequence length="352" mass="40568">MKISIIIPVYNAADTIYRTVHSIDTKRDTEIICINDGSTDETADRLETLKQQFPTMKVIHQENQGAAASRNKGLSHMTGDAFMFIDADDEFLTSRIDLMADAFEEDSNIDIVVGQLGRDYHGEWKAIPTHQPIQKHEKVTFAQCPELLQSIGPGAKLFDAKLNDLRFDTDVVFCEEHTFMTQAYKRASDIQLLPQVVYGYNQQSGSVTEQRVDRFHDYMKDALKVRKRVMDALMLLDLRLYYSYRMDELIVSYLIQGYLTAHSTLSQEIIDDVTEYIEAMQHTDYDGGALFRIVKAVEQAGTGWTKSIYEEWQQTLIGVGIKRPQYYIFKAKVLPKRLNYKGKTQLKRRFKK</sequence>
<comment type="similarity">
    <text evidence="1">Belongs to the glycosyltransferase 2 family.</text>
</comment>
<organism evidence="7 8">
    <name type="scientific">Staphylococcus auricularis</name>
    <dbReference type="NCBI Taxonomy" id="29379"/>
    <lineage>
        <taxon>Bacteria</taxon>
        <taxon>Bacillati</taxon>
        <taxon>Bacillota</taxon>
        <taxon>Bacilli</taxon>
        <taxon>Bacillales</taxon>
        <taxon>Staphylococcaceae</taxon>
        <taxon>Staphylococcus</taxon>
    </lineage>
</organism>
<reference evidence="7 8" key="1">
    <citation type="submission" date="2017-08" db="EMBL/GenBank/DDBJ databases">
        <title>Draft genome sequences of 64 type strains of genus Staph aureus.</title>
        <authorList>
            <person name="Cole K."/>
            <person name="Golubchik T."/>
            <person name="Russell J."/>
            <person name="Foster D."/>
            <person name="Llewelyn M."/>
            <person name="Wilson D."/>
            <person name="Crook D."/>
            <person name="Paul J."/>
        </authorList>
    </citation>
    <scope>NUCLEOTIDE SEQUENCE [LARGE SCALE GENOMIC DNA]</scope>
    <source>
        <strain evidence="7 8">NCTC 12101</strain>
    </source>
</reference>
<evidence type="ECO:0000256" key="4">
    <source>
        <dbReference type="ARBA" id="ARBA00041596"/>
    </source>
</evidence>
<keyword evidence="6" id="KW-0328">Glycosyltransferase</keyword>
<dbReference type="EMBL" id="PPQW01000045">
    <property type="protein sequence ID" value="PNZ66979.1"/>
    <property type="molecule type" value="Genomic_DNA"/>
</dbReference>
<evidence type="ECO:0000313" key="6">
    <source>
        <dbReference type="EMBL" id="MDN4534125.1"/>
    </source>
</evidence>
<gene>
    <name evidence="7" type="ORF">CD158_07195</name>
    <name evidence="6" type="ORF">QYH67_11240</name>
</gene>
<name>A0AAP8PPX9_9STAP</name>
<protein>
    <recommendedName>
        <fullName evidence="3">Putative glycosyltransferase TagX</fullName>
    </recommendedName>
    <alternativeName>
        <fullName evidence="4">Teichoic acid biosynthesis protein X</fullName>
    </alternativeName>
</protein>
<evidence type="ECO:0000256" key="3">
    <source>
        <dbReference type="ARBA" id="ARBA00040220"/>
    </source>
</evidence>
<evidence type="ECO:0000313" key="8">
    <source>
        <dbReference type="Proteomes" id="UP000242470"/>
    </source>
</evidence>
<dbReference type="InterPro" id="IPR029044">
    <property type="entry name" value="Nucleotide-diphossugar_trans"/>
</dbReference>
<dbReference type="EMBL" id="JAUHQC010000015">
    <property type="protein sequence ID" value="MDN4534125.1"/>
    <property type="molecule type" value="Genomic_DNA"/>
</dbReference>
<keyword evidence="2" id="KW-0777">Teichoic acid biosynthesis</keyword>
<dbReference type="Proteomes" id="UP000242470">
    <property type="component" value="Unassembled WGS sequence"/>
</dbReference>